<dbReference type="InterPro" id="IPR015421">
    <property type="entry name" value="PyrdxlP-dep_Trfase_major"/>
</dbReference>
<evidence type="ECO:0000256" key="5">
    <source>
        <dbReference type="ARBA" id="ARBA00022898"/>
    </source>
</evidence>
<dbReference type="Pfam" id="PF00155">
    <property type="entry name" value="Aminotran_1_2"/>
    <property type="match status" value="1"/>
</dbReference>
<keyword evidence="4 9" id="KW-0808">Transferase</keyword>
<dbReference type="NCBIfam" id="TIGR01265">
    <property type="entry name" value="tyr_nico_aTase"/>
    <property type="match status" value="1"/>
</dbReference>
<comment type="similarity">
    <text evidence="2 6">Belongs to the class-I pyridoxal-phosphate-dependent aminotransferase family.</text>
</comment>
<dbReference type="GO" id="GO:0006572">
    <property type="term" value="P:L-tyrosine catabolic process"/>
    <property type="evidence" value="ECO:0007669"/>
    <property type="project" value="TreeGrafter"/>
</dbReference>
<dbReference type="InterPro" id="IPR015424">
    <property type="entry name" value="PyrdxlP-dep_Trfase"/>
</dbReference>
<proteinExistence type="inferred from homology"/>
<dbReference type="Gene3D" id="3.90.1150.10">
    <property type="entry name" value="Aspartate Aminotransferase, domain 1"/>
    <property type="match status" value="1"/>
</dbReference>
<dbReference type="CDD" id="cd00609">
    <property type="entry name" value="AAT_like"/>
    <property type="match status" value="1"/>
</dbReference>
<dbReference type="GO" id="GO:0030170">
    <property type="term" value="F:pyridoxal phosphate binding"/>
    <property type="evidence" value="ECO:0007669"/>
    <property type="project" value="InterPro"/>
</dbReference>
<dbReference type="OrthoDB" id="7042322at2759"/>
<evidence type="ECO:0000256" key="3">
    <source>
        <dbReference type="ARBA" id="ARBA00022576"/>
    </source>
</evidence>
<sequence>MPDIQLIAARDTTSQAPLKPTRSILKKEWNVRVSPAVGRSRNPIRETLASITANQPSCSKTPINLGLGDPTHYPLHPPPPAAITAVAQAAIGGGANGYLNGVGSTEARQAVADYHERWDQVTYDISDIVLTHGVGQGLDLLFSVMIPPASVEKSNILLPRPGFAQYTALLANLDAEIRYYDCLEDKDWEVDLEMIDQLCDDNTRAILINNPSNPCGSNYSRQALKDILVIAEKHKVPIIADEIYGHMTWSAPFTPLASLSNAVPIITLSGLSKRFLVPGWRFGWLCLHDPLGIASSIKNGMQCWGNRFMGPNSLIQAALPTILATESEWYDEVINKIEALAKIVHQGVSDAPGLSTNCPSGAMYSFVKIDLTAFPTIKDDVAFATALYNEQAVFVLPGLCFGMPGYFRIVLGTPSKVMTEVIKRIQEFCSTHSVINQDS</sequence>
<keyword evidence="10" id="KW-1185">Reference proteome</keyword>
<keyword evidence="3 9" id="KW-0032">Aminotransferase</keyword>
<accession>A0A1B9IXL6</accession>
<evidence type="ECO:0000259" key="8">
    <source>
        <dbReference type="Pfam" id="PF00155"/>
    </source>
</evidence>
<comment type="cofactor">
    <cofactor evidence="1 6 7">
        <name>pyridoxal 5'-phosphate</name>
        <dbReference type="ChEBI" id="CHEBI:597326"/>
    </cofactor>
</comment>
<keyword evidence="5 6" id="KW-0663">Pyridoxal phosphate</keyword>
<dbReference type="STRING" id="1331196.A0A1B9IXL6"/>
<dbReference type="AlphaFoldDB" id="A0A1B9IXL6"/>
<dbReference type="Gene3D" id="3.40.640.10">
    <property type="entry name" value="Type I PLP-dependent aspartate aminotransferase-like (Major domain)"/>
    <property type="match status" value="1"/>
</dbReference>
<dbReference type="InterPro" id="IPR004839">
    <property type="entry name" value="Aminotransferase_I/II_large"/>
</dbReference>
<evidence type="ECO:0000256" key="1">
    <source>
        <dbReference type="ARBA" id="ARBA00001933"/>
    </source>
</evidence>
<dbReference type="EMBL" id="KI669460">
    <property type="protein sequence ID" value="OCF60276.1"/>
    <property type="molecule type" value="Genomic_DNA"/>
</dbReference>
<evidence type="ECO:0000256" key="7">
    <source>
        <dbReference type="PIRSR" id="PIRSR000517-1"/>
    </source>
</evidence>
<organism evidence="9 10">
    <name type="scientific">Kwoniella mangroviensis CBS 10435</name>
    <dbReference type="NCBI Taxonomy" id="1331196"/>
    <lineage>
        <taxon>Eukaryota</taxon>
        <taxon>Fungi</taxon>
        <taxon>Dikarya</taxon>
        <taxon>Basidiomycota</taxon>
        <taxon>Agaricomycotina</taxon>
        <taxon>Tremellomycetes</taxon>
        <taxon>Tremellales</taxon>
        <taxon>Cryptococcaceae</taxon>
        <taxon>Kwoniella</taxon>
    </lineage>
</organism>
<dbReference type="PANTHER" id="PTHR45744">
    <property type="entry name" value="TYROSINE AMINOTRANSFERASE"/>
    <property type="match status" value="1"/>
</dbReference>
<evidence type="ECO:0000313" key="10">
    <source>
        <dbReference type="Proteomes" id="UP000092583"/>
    </source>
</evidence>
<dbReference type="PANTHER" id="PTHR45744:SF2">
    <property type="entry name" value="TYROSINE AMINOTRANSFERASE"/>
    <property type="match status" value="1"/>
</dbReference>
<protein>
    <submittedName>
        <fullName evidence="9">Tyrosine aminotransferase</fullName>
    </submittedName>
</protein>
<reference evidence="10" key="2">
    <citation type="submission" date="2013-12" db="EMBL/GenBank/DDBJ databases">
        <title>Evolution of pathogenesis and genome organization in the Tremellales.</title>
        <authorList>
            <person name="Cuomo C."/>
            <person name="Litvintseva A."/>
            <person name="Heitman J."/>
            <person name="Chen Y."/>
            <person name="Sun S."/>
            <person name="Springer D."/>
            <person name="Dromer F."/>
            <person name="Young S."/>
            <person name="Zeng Q."/>
            <person name="Chapman S."/>
            <person name="Gujja S."/>
            <person name="Saif S."/>
            <person name="Birren B."/>
        </authorList>
    </citation>
    <scope>NUCLEOTIDE SEQUENCE [LARGE SCALE GENOMIC DNA]</scope>
    <source>
        <strain evidence="10">CBS 10435</strain>
    </source>
</reference>
<dbReference type="SUPFAM" id="SSF53383">
    <property type="entry name" value="PLP-dependent transferases"/>
    <property type="match status" value="1"/>
</dbReference>
<dbReference type="InterPro" id="IPR005958">
    <property type="entry name" value="TyrNic_aminoTrfase"/>
</dbReference>
<gene>
    <name evidence="9" type="ORF">L486_02956</name>
</gene>
<evidence type="ECO:0000256" key="6">
    <source>
        <dbReference type="PIRNR" id="PIRNR000517"/>
    </source>
</evidence>
<evidence type="ECO:0000313" key="9">
    <source>
        <dbReference type="EMBL" id="OCF60276.1"/>
    </source>
</evidence>
<feature type="domain" description="Aminotransferase class I/classII large" evidence="8">
    <location>
        <begin position="62"/>
        <end position="425"/>
    </location>
</feature>
<evidence type="ECO:0000256" key="2">
    <source>
        <dbReference type="ARBA" id="ARBA00007441"/>
    </source>
</evidence>
<name>A0A1B9IXL6_9TREE</name>
<feature type="modified residue" description="N6-(pyridoxal phosphate)lysine" evidence="7">
    <location>
        <position position="273"/>
    </location>
</feature>
<evidence type="ECO:0000256" key="4">
    <source>
        <dbReference type="ARBA" id="ARBA00022679"/>
    </source>
</evidence>
<dbReference type="InterPro" id="IPR015422">
    <property type="entry name" value="PyrdxlP-dep_Trfase_small"/>
</dbReference>
<dbReference type="PIRSF" id="PIRSF000517">
    <property type="entry name" value="Tyr_transaminase"/>
    <property type="match status" value="1"/>
</dbReference>
<reference evidence="9 10" key="1">
    <citation type="submission" date="2013-07" db="EMBL/GenBank/DDBJ databases">
        <title>The Genome Sequence of Kwoniella mangroviensis CBS10435.</title>
        <authorList>
            <consortium name="The Broad Institute Genome Sequencing Platform"/>
            <person name="Cuomo C."/>
            <person name="Litvintseva A."/>
            <person name="Chen Y."/>
            <person name="Heitman J."/>
            <person name="Sun S."/>
            <person name="Springer D."/>
            <person name="Dromer F."/>
            <person name="Young S.K."/>
            <person name="Zeng Q."/>
            <person name="Gargeya S."/>
            <person name="Fitzgerald M."/>
            <person name="Abouelleil A."/>
            <person name="Alvarado L."/>
            <person name="Berlin A.M."/>
            <person name="Chapman S.B."/>
            <person name="Dewar J."/>
            <person name="Goldberg J."/>
            <person name="Griggs A."/>
            <person name="Gujja S."/>
            <person name="Hansen M."/>
            <person name="Howarth C."/>
            <person name="Imamovic A."/>
            <person name="Larimer J."/>
            <person name="McCowan C."/>
            <person name="Murphy C."/>
            <person name="Pearson M."/>
            <person name="Priest M."/>
            <person name="Roberts A."/>
            <person name="Saif S."/>
            <person name="Shea T."/>
            <person name="Sykes S."/>
            <person name="Wortman J."/>
            <person name="Nusbaum C."/>
            <person name="Birren B."/>
        </authorList>
    </citation>
    <scope>NUCLEOTIDE SEQUENCE [LARGE SCALE GENOMIC DNA]</scope>
    <source>
        <strain evidence="9 10">CBS 10435</strain>
    </source>
</reference>
<dbReference type="GO" id="GO:0004838">
    <property type="term" value="F:L-tyrosine-2-oxoglutarate transaminase activity"/>
    <property type="evidence" value="ECO:0007669"/>
    <property type="project" value="TreeGrafter"/>
</dbReference>
<dbReference type="Proteomes" id="UP000092583">
    <property type="component" value="Unassembled WGS sequence"/>
</dbReference>